<evidence type="ECO:0000256" key="1">
    <source>
        <dbReference type="SAM" id="MobiDB-lite"/>
    </source>
</evidence>
<organism evidence="2 3">
    <name type="scientific">Amycolatopsis thailandensis</name>
    <dbReference type="NCBI Taxonomy" id="589330"/>
    <lineage>
        <taxon>Bacteria</taxon>
        <taxon>Bacillati</taxon>
        <taxon>Actinomycetota</taxon>
        <taxon>Actinomycetes</taxon>
        <taxon>Pseudonocardiales</taxon>
        <taxon>Pseudonocardiaceae</taxon>
        <taxon>Amycolatopsis</taxon>
    </lineage>
</organism>
<accession>A0A229R7V5</accession>
<feature type="non-terminal residue" evidence="2">
    <location>
        <position position="1"/>
    </location>
</feature>
<dbReference type="AlphaFoldDB" id="A0A229R7V5"/>
<reference evidence="2 3" key="1">
    <citation type="submission" date="2017-07" db="EMBL/GenBank/DDBJ databases">
        <title>Amycolatopsis thailandensis Genome sequencing and assembly.</title>
        <authorList>
            <person name="Kaur N."/>
            <person name="Mayilraj S."/>
        </authorList>
    </citation>
    <scope>NUCLEOTIDE SEQUENCE [LARGE SCALE GENOMIC DNA]</scope>
    <source>
        <strain evidence="2 3">JCM 16380</strain>
    </source>
</reference>
<proteinExistence type="predicted"/>
<evidence type="ECO:0000313" key="3">
    <source>
        <dbReference type="Proteomes" id="UP000215223"/>
    </source>
</evidence>
<feature type="non-terminal residue" evidence="2">
    <location>
        <position position="215"/>
    </location>
</feature>
<dbReference type="EMBL" id="NMQT01000268">
    <property type="protein sequence ID" value="OXM42752.1"/>
    <property type="molecule type" value="Genomic_DNA"/>
</dbReference>
<feature type="region of interest" description="Disordered" evidence="1">
    <location>
        <begin position="192"/>
        <end position="215"/>
    </location>
</feature>
<comment type="caution">
    <text evidence="2">The sequence shown here is derived from an EMBL/GenBank/DDBJ whole genome shotgun (WGS) entry which is preliminary data.</text>
</comment>
<gene>
    <name evidence="2" type="ORF">CFP71_42200</name>
</gene>
<protein>
    <submittedName>
        <fullName evidence="2">Transposase</fullName>
    </submittedName>
</protein>
<dbReference type="Proteomes" id="UP000215223">
    <property type="component" value="Unassembled WGS sequence"/>
</dbReference>
<evidence type="ECO:0000313" key="2">
    <source>
        <dbReference type="EMBL" id="OXM42752.1"/>
    </source>
</evidence>
<name>A0A229R7V5_9PSEU</name>
<keyword evidence="3" id="KW-1185">Reference proteome</keyword>
<sequence length="215" mass="23037">AVWATLRRLDFVRRVDDAVGAQRATTTLGAHLALAVLHRATAPDTDLATWWEDGVARDFLKADVPNHWRALQRLTPERIARIETAVADAVLSWLGTGNAALAVDVPQFATFATADPCHCELAGLGLVVTKDGAIPLASHVYSREGAPPFAVLAEELRSRYPVTLVFTAGQAAQLDLGRHFVGALPLSEHPDLLAKPAAERKSRGEGKDVGQRGEG</sequence>